<dbReference type="AlphaFoldDB" id="A0A6M0RSQ6"/>
<protein>
    <submittedName>
        <fullName evidence="1">Uncharacterized protein</fullName>
    </submittedName>
</protein>
<proteinExistence type="predicted"/>
<comment type="caution">
    <text evidence="1">The sequence shown here is derived from an EMBL/GenBank/DDBJ whole genome shotgun (WGS) entry which is preliminary data.</text>
</comment>
<evidence type="ECO:0000313" key="2">
    <source>
        <dbReference type="Proteomes" id="UP000481033"/>
    </source>
</evidence>
<dbReference type="Proteomes" id="UP000481033">
    <property type="component" value="Unassembled WGS sequence"/>
</dbReference>
<organism evidence="1 2">
    <name type="scientific">Adonisia turfae CCMR0081</name>
    <dbReference type="NCBI Taxonomy" id="2292702"/>
    <lineage>
        <taxon>Bacteria</taxon>
        <taxon>Bacillati</taxon>
        <taxon>Cyanobacteriota</taxon>
        <taxon>Adonisia</taxon>
        <taxon>Adonisia turfae</taxon>
    </lineage>
</organism>
<gene>
    <name evidence="1" type="ORF">DXZ20_27260</name>
</gene>
<reference evidence="1 2" key="1">
    <citation type="journal article" date="2020" name="Microb. Ecol.">
        <title>Ecogenomics of the Marine Benthic Filamentous Cyanobacterium Adonisia.</title>
        <authorList>
            <person name="Walter J.M."/>
            <person name="Coutinho F.H."/>
            <person name="Leomil L."/>
            <person name="Hargreaves P.I."/>
            <person name="Campeao M.E."/>
            <person name="Vieira V.V."/>
            <person name="Silva B.S."/>
            <person name="Fistarol G.O."/>
            <person name="Salomon P.S."/>
            <person name="Sawabe T."/>
            <person name="Mino S."/>
            <person name="Hosokawa M."/>
            <person name="Miyashita H."/>
            <person name="Maruyama F."/>
            <person name="van Verk M.C."/>
            <person name="Dutilh B.E."/>
            <person name="Thompson C.C."/>
            <person name="Thompson F.L."/>
        </authorList>
    </citation>
    <scope>NUCLEOTIDE SEQUENCE [LARGE SCALE GENOMIC DNA]</scope>
    <source>
        <strain evidence="1 2">CCMR0081</strain>
    </source>
</reference>
<sequence>MFLSNEQLQYSIELIINGDNHFLLSQFWGVEKSSSISTTLLHPLALAVAKIVLFFLTANQPLLPLL</sequence>
<dbReference type="EMBL" id="QXHD01000004">
    <property type="protein sequence ID" value="NEZ59277.1"/>
    <property type="molecule type" value="Genomic_DNA"/>
</dbReference>
<accession>A0A6M0RSQ6</accession>
<keyword evidence="2" id="KW-1185">Reference proteome</keyword>
<name>A0A6M0RSQ6_9CYAN</name>
<evidence type="ECO:0000313" key="1">
    <source>
        <dbReference type="EMBL" id="NEZ59277.1"/>
    </source>
</evidence>